<dbReference type="PANTHER" id="PTHR15680:SF9">
    <property type="entry name" value="LARGE RIBOSOMAL SUBUNIT PROTEIN BL19M"/>
    <property type="match status" value="1"/>
</dbReference>
<name>F2C4I4_STRSA</name>
<dbReference type="Proteomes" id="UP000005955">
    <property type="component" value="Unassembled WGS sequence"/>
</dbReference>
<dbReference type="Gene3D" id="2.30.30.790">
    <property type="match status" value="1"/>
</dbReference>
<dbReference type="PRINTS" id="PR00061">
    <property type="entry name" value="RIBOSOMALL19"/>
</dbReference>
<evidence type="ECO:0000256" key="7">
    <source>
        <dbReference type="RuleBase" id="RU000559"/>
    </source>
</evidence>
<comment type="function">
    <text evidence="1 6 7">This protein is located at the 30S-50S ribosomal subunit interface and may play a role in the structure and function of the aminoacyl-tRNA binding site.</text>
</comment>
<reference evidence="8 9" key="1">
    <citation type="submission" date="2011-02" db="EMBL/GenBank/DDBJ databases">
        <authorList>
            <person name="Muzny D."/>
            <person name="Qin X."/>
            <person name="Deng J."/>
            <person name="Jiang H."/>
            <person name="Liu Y."/>
            <person name="Qu J."/>
            <person name="Song X.-Z."/>
            <person name="Zhang L."/>
            <person name="Thornton R."/>
            <person name="Coyle M."/>
            <person name="Francisco L."/>
            <person name="Jackson L."/>
            <person name="Javaid M."/>
            <person name="Korchina V."/>
            <person name="Kovar C."/>
            <person name="Mata R."/>
            <person name="Mathew T."/>
            <person name="Ngo R."/>
            <person name="Nguyen L."/>
            <person name="Nguyen N."/>
            <person name="Okwuonu G."/>
            <person name="Ongeri F."/>
            <person name="Pham C."/>
            <person name="Simmons D."/>
            <person name="Wilczek-Boney K."/>
            <person name="Hale W."/>
            <person name="Jakkamsetti A."/>
            <person name="Pham P."/>
            <person name="Ruth R."/>
            <person name="San Lucas F."/>
            <person name="Warren J."/>
            <person name="Zhang J."/>
            <person name="Zhao Z."/>
            <person name="Zhou C."/>
            <person name="Zhu D."/>
            <person name="Lee S."/>
            <person name="Bess C."/>
            <person name="Blankenburg K."/>
            <person name="Forbes L."/>
            <person name="Fu Q."/>
            <person name="Gubbala S."/>
            <person name="Hirani K."/>
            <person name="Jayaseelan J.C."/>
            <person name="Lara F."/>
            <person name="Munidasa M."/>
            <person name="Palculict T."/>
            <person name="Patil S."/>
            <person name="Pu L.-L."/>
            <person name="Saada N."/>
            <person name="Tang L."/>
            <person name="Weissenberger G."/>
            <person name="Zhu Y."/>
            <person name="Hemphill L."/>
            <person name="Shang Y."/>
            <person name="Youmans B."/>
            <person name="Ayvaz T."/>
            <person name="Ross M."/>
            <person name="Santibanez J."/>
            <person name="Aqrawi P."/>
            <person name="Gross S."/>
            <person name="Joshi V."/>
            <person name="Fowler G."/>
            <person name="Nazareth L."/>
            <person name="Reid J."/>
            <person name="Worley K."/>
            <person name="Petrosino J."/>
            <person name="Highlander S."/>
            <person name="Gibbs R."/>
        </authorList>
    </citation>
    <scope>NUCLEOTIDE SEQUENCE [LARGE SCALE GENOMIC DNA]</scope>
    <source>
        <strain evidence="8 9">SK330</strain>
    </source>
</reference>
<dbReference type="GO" id="GO:0016301">
    <property type="term" value="F:kinase activity"/>
    <property type="evidence" value="ECO:0007669"/>
    <property type="project" value="UniProtKB-KW"/>
</dbReference>
<dbReference type="GO" id="GO:0022625">
    <property type="term" value="C:cytosolic large ribosomal subunit"/>
    <property type="evidence" value="ECO:0007669"/>
    <property type="project" value="TreeGrafter"/>
</dbReference>
<evidence type="ECO:0000256" key="5">
    <source>
        <dbReference type="ARBA" id="ARBA00035171"/>
    </source>
</evidence>
<dbReference type="PATRIC" id="fig|888813.3.peg.546"/>
<accession>F2C4I4</accession>
<dbReference type="EMBL" id="AFBD01000001">
    <property type="protein sequence ID" value="EGF16387.1"/>
    <property type="molecule type" value="Genomic_DNA"/>
</dbReference>
<dbReference type="GO" id="GO:0006412">
    <property type="term" value="P:translation"/>
    <property type="evidence" value="ECO:0007669"/>
    <property type="project" value="UniProtKB-UniRule"/>
</dbReference>
<evidence type="ECO:0000256" key="1">
    <source>
        <dbReference type="ARBA" id="ARBA00002349"/>
    </source>
</evidence>
<dbReference type="PIRSF" id="PIRSF002191">
    <property type="entry name" value="Ribosomal_L19"/>
    <property type="match status" value="1"/>
</dbReference>
<keyword evidence="8" id="KW-0808">Transferase</keyword>
<dbReference type="AlphaFoldDB" id="F2C4I4"/>
<dbReference type="InterPro" id="IPR018257">
    <property type="entry name" value="Ribosomal_bL19_CS"/>
</dbReference>
<dbReference type="InterPro" id="IPR001857">
    <property type="entry name" value="Ribosomal_bL19"/>
</dbReference>
<evidence type="ECO:0000256" key="2">
    <source>
        <dbReference type="ARBA" id="ARBA00005781"/>
    </source>
</evidence>
<dbReference type="PROSITE" id="PS01015">
    <property type="entry name" value="RIBOSOMAL_L19"/>
    <property type="match status" value="1"/>
</dbReference>
<dbReference type="HOGENOM" id="CLU_103507_2_1_9"/>
<evidence type="ECO:0000256" key="4">
    <source>
        <dbReference type="ARBA" id="ARBA00023274"/>
    </source>
</evidence>
<evidence type="ECO:0000313" key="8">
    <source>
        <dbReference type="EMBL" id="EGF16387.1"/>
    </source>
</evidence>
<dbReference type="SUPFAM" id="SSF50104">
    <property type="entry name" value="Translation proteins SH3-like domain"/>
    <property type="match status" value="1"/>
</dbReference>
<dbReference type="InterPro" id="IPR038657">
    <property type="entry name" value="Ribosomal_bL19_sf"/>
</dbReference>
<dbReference type="FunFam" id="2.30.30.790:FF:000001">
    <property type="entry name" value="50S ribosomal protein L19"/>
    <property type="match status" value="1"/>
</dbReference>
<evidence type="ECO:0000256" key="6">
    <source>
        <dbReference type="HAMAP-Rule" id="MF_00402"/>
    </source>
</evidence>
<dbReference type="Pfam" id="PF01245">
    <property type="entry name" value="Ribosomal_L19"/>
    <property type="match status" value="1"/>
</dbReference>
<evidence type="ECO:0000313" key="9">
    <source>
        <dbReference type="Proteomes" id="UP000005955"/>
    </source>
</evidence>
<keyword evidence="4 6" id="KW-0687">Ribonucleoprotein</keyword>
<dbReference type="HAMAP" id="MF_00402">
    <property type="entry name" value="Ribosomal_bL19"/>
    <property type="match status" value="1"/>
</dbReference>
<dbReference type="InterPro" id="IPR008991">
    <property type="entry name" value="Translation_prot_SH3-like_sf"/>
</dbReference>
<dbReference type="PANTHER" id="PTHR15680">
    <property type="entry name" value="RIBOSOMAL PROTEIN L19"/>
    <property type="match status" value="1"/>
</dbReference>
<sequence>MNFKISKIGVEKMNPLIQSLTEGQLRTDIPAFRPGDTVRVHAKVVEGTRERIQIFEGVVIARKGAGISETYTVRKISNGIGVERTFPIHTPRVDKIEVVRYGKVRRAKLYYLRALQGKAARIKEIRR</sequence>
<evidence type="ECO:0000256" key="3">
    <source>
        <dbReference type="ARBA" id="ARBA00022980"/>
    </source>
</evidence>
<keyword evidence="3 6" id="KW-0689">Ribosomal protein</keyword>
<dbReference type="NCBIfam" id="TIGR01024">
    <property type="entry name" value="rplS_bact"/>
    <property type="match status" value="1"/>
</dbReference>
<gene>
    <name evidence="8" type="primary">argB</name>
    <name evidence="6" type="synonym">rplS</name>
    <name evidence="8" type="ORF">HMPREF9386_0557</name>
</gene>
<comment type="similarity">
    <text evidence="2 6 7">Belongs to the bacterial ribosomal protein bL19 family.</text>
</comment>
<organism evidence="8 9">
    <name type="scientific">Streptococcus sanguinis SK330</name>
    <dbReference type="NCBI Taxonomy" id="888813"/>
    <lineage>
        <taxon>Bacteria</taxon>
        <taxon>Bacillati</taxon>
        <taxon>Bacillota</taxon>
        <taxon>Bacilli</taxon>
        <taxon>Lactobacillales</taxon>
        <taxon>Streptococcaceae</taxon>
        <taxon>Streptococcus</taxon>
    </lineage>
</organism>
<dbReference type="GO" id="GO:0003735">
    <property type="term" value="F:structural constituent of ribosome"/>
    <property type="evidence" value="ECO:0007669"/>
    <property type="project" value="InterPro"/>
</dbReference>
<proteinExistence type="inferred from homology"/>
<comment type="caution">
    <text evidence="8">The sequence shown here is derived from an EMBL/GenBank/DDBJ whole genome shotgun (WGS) entry which is preliminary data.</text>
</comment>
<keyword evidence="8" id="KW-0418">Kinase</keyword>
<protein>
    <recommendedName>
        <fullName evidence="5 6">Large ribosomal subunit protein bL19</fullName>
    </recommendedName>
</protein>